<keyword evidence="3" id="KW-1185">Reference proteome</keyword>
<sequence length="100" mass="11076">MAGIRKKVVHKGQNSCGQNGQHVVGRNGENASGESVQENRDELEYPFVEVASKKKRMNKSNGHVQEERQMTATCNGKLEGKMDDLHTAAVEKDKKRITPA</sequence>
<evidence type="ECO:0000256" key="1">
    <source>
        <dbReference type="SAM" id="MobiDB-lite"/>
    </source>
</evidence>
<reference evidence="2 3" key="1">
    <citation type="submission" date="2019-12" db="EMBL/GenBank/DDBJ databases">
        <authorList>
            <person name="Alioto T."/>
            <person name="Alioto T."/>
            <person name="Gomez Garrido J."/>
        </authorList>
    </citation>
    <scope>NUCLEOTIDE SEQUENCE [LARGE SCALE GENOMIC DNA]</scope>
</reference>
<dbReference type="Gramene" id="OE9A012735T1">
    <property type="protein sequence ID" value="OE9A012735C1"/>
    <property type="gene ID" value="OE9A012735"/>
</dbReference>
<dbReference type="AlphaFoldDB" id="A0A8S0SQ79"/>
<feature type="compositionally biased region" description="Polar residues" evidence="1">
    <location>
        <begin position="12"/>
        <end position="21"/>
    </location>
</feature>
<feature type="region of interest" description="Disordered" evidence="1">
    <location>
        <begin position="1"/>
        <end position="42"/>
    </location>
</feature>
<name>A0A8S0SQ79_OLEEU</name>
<evidence type="ECO:0000313" key="2">
    <source>
        <dbReference type="EMBL" id="CAA2994841.1"/>
    </source>
</evidence>
<feature type="compositionally biased region" description="Basic and acidic residues" evidence="1">
    <location>
        <begin position="78"/>
        <end position="100"/>
    </location>
</feature>
<feature type="compositionally biased region" description="Basic residues" evidence="1">
    <location>
        <begin position="1"/>
        <end position="10"/>
    </location>
</feature>
<proteinExistence type="predicted"/>
<dbReference type="Proteomes" id="UP000594638">
    <property type="component" value="Unassembled WGS sequence"/>
</dbReference>
<dbReference type="EMBL" id="CACTIH010005482">
    <property type="protein sequence ID" value="CAA2994841.1"/>
    <property type="molecule type" value="Genomic_DNA"/>
</dbReference>
<protein>
    <submittedName>
        <fullName evidence="2">Uncharacterized protein</fullName>
    </submittedName>
</protein>
<organism evidence="2 3">
    <name type="scientific">Olea europaea subsp. europaea</name>
    <dbReference type="NCBI Taxonomy" id="158383"/>
    <lineage>
        <taxon>Eukaryota</taxon>
        <taxon>Viridiplantae</taxon>
        <taxon>Streptophyta</taxon>
        <taxon>Embryophyta</taxon>
        <taxon>Tracheophyta</taxon>
        <taxon>Spermatophyta</taxon>
        <taxon>Magnoliopsida</taxon>
        <taxon>eudicotyledons</taxon>
        <taxon>Gunneridae</taxon>
        <taxon>Pentapetalae</taxon>
        <taxon>asterids</taxon>
        <taxon>lamiids</taxon>
        <taxon>Lamiales</taxon>
        <taxon>Oleaceae</taxon>
        <taxon>Oleeae</taxon>
        <taxon>Olea</taxon>
    </lineage>
</organism>
<feature type="region of interest" description="Disordered" evidence="1">
    <location>
        <begin position="75"/>
        <end position="100"/>
    </location>
</feature>
<comment type="caution">
    <text evidence="2">The sequence shown here is derived from an EMBL/GenBank/DDBJ whole genome shotgun (WGS) entry which is preliminary data.</text>
</comment>
<accession>A0A8S0SQ79</accession>
<gene>
    <name evidence="2" type="ORF">OLEA9_A012735</name>
</gene>
<evidence type="ECO:0000313" key="3">
    <source>
        <dbReference type="Proteomes" id="UP000594638"/>
    </source>
</evidence>